<gene>
    <name evidence="2" type="ORF">BJ875DRAFT_490157</name>
</gene>
<dbReference type="EMBL" id="MU252042">
    <property type="protein sequence ID" value="KAG9228151.1"/>
    <property type="molecule type" value="Genomic_DNA"/>
</dbReference>
<protein>
    <submittedName>
        <fullName evidence="2">Uncharacterized protein</fullName>
    </submittedName>
</protein>
<comment type="caution">
    <text evidence="2">The sequence shown here is derived from an EMBL/GenBank/DDBJ whole genome shotgun (WGS) entry which is preliminary data.</text>
</comment>
<evidence type="ECO:0000313" key="2">
    <source>
        <dbReference type="EMBL" id="KAG9228151.1"/>
    </source>
</evidence>
<evidence type="ECO:0000256" key="1">
    <source>
        <dbReference type="SAM" id="SignalP"/>
    </source>
</evidence>
<organism evidence="2 3">
    <name type="scientific">Amylocarpus encephaloides</name>
    <dbReference type="NCBI Taxonomy" id="45428"/>
    <lineage>
        <taxon>Eukaryota</taxon>
        <taxon>Fungi</taxon>
        <taxon>Dikarya</taxon>
        <taxon>Ascomycota</taxon>
        <taxon>Pezizomycotina</taxon>
        <taxon>Leotiomycetes</taxon>
        <taxon>Helotiales</taxon>
        <taxon>Helotiales incertae sedis</taxon>
        <taxon>Amylocarpus</taxon>
    </lineage>
</organism>
<feature type="chain" id="PRO_5040365626" evidence="1">
    <location>
        <begin position="22"/>
        <end position="72"/>
    </location>
</feature>
<name>A0A9P8C0H5_9HELO</name>
<dbReference type="Proteomes" id="UP000824998">
    <property type="component" value="Unassembled WGS sequence"/>
</dbReference>
<dbReference type="AlphaFoldDB" id="A0A9P8C0H5"/>
<reference evidence="2" key="1">
    <citation type="journal article" date="2021" name="IMA Fungus">
        <title>Genomic characterization of three marine fungi, including Emericellopsis atlantica sp. nov. with signatures of a generalist lifestyle and marine biomass degradation.</title>
        <authorList>
            <person name="Hagestad O.C."/>
            <person name="Hou L."/>
            <person name="Andersen J.H."/>
            <person name="Hansen E.H."/>
            <person name="Altermark B."/>
            <person name="Li C."/>
            <person name="Kuhnert E."/>
            <person name="Cox R.J."/>
            <person name="Crous P.W."/>
            <person name="Spatafora J.W."/>
            <person name="Lail K."/>
            <person name="Amirebrahimi M."/>
            <person name="Lipzen A."/>
            <person name="Pangilinan J."/>
            <person name="Andreopoulos W."/>
            <person name="Hayes R.D."/>
            <person name="Ng V."/>
            <person name="Grigoriev I.V."/>
            <person name="Jackson S.A."/>
            <person name="Sutton T.D.S."/>
            <person name="Dobson A.D.W."/>
            <person name="Rama T."/>
        </authorList>
    </citation>
    <scope>NUCLEOTIDE SEQUENCE</scope>
    <source>
        <strain evidence="2">TRa018bII</strain>
    </source>
</reference>
<proteinExistence type="predicted"/>
<sequence>MYFSTSTVLAVIACTLSLAVAAPVPCTDTARDAVLNGHMDKSVCCVEGLCLTGSNSASEFVKRNTGPNIAHR</sequence>
<keyword evidence="3" id="KW-1185">Reference proteome</keyword>
<feature type="signal peptide" evidence="1">
    <location>
        <begin position="1"/>
        <end position="21"/>
    </location>
</feature>
<accession>A0A9P8C0H5</accession>
<evidence type="ECO:0000313" key="3">
    <source>
        <dbReference type="Proteomes" id="UP000824998"/>
    </source>
</evidence>
<keyword evidence="1" id="KW-0732">Signal</keyword>